<protein>
    <recommendedName>
        <fullName evidence="2">Reverse transcriptase domain-containing protein</fullName>
    </recommendedName>
</protein>
<dbReference type="PANTHER" id="PTHR33116:SF76">
    <property type="entry name" value="DUF4283 DOMAIN-CONTAINING PROTEIN"/>
    <property type="match status" value="1"/>
</dbReference>
<name>A0AAW2VY57_9LAMI</name>
<organism evidence="1">
    <name type="scientific">Sesamum latifolium</name>
    <dbReference type="NCBI Taxonomy" id="2727402"/>
    <lineage>
        <taxon>Eukaryota</taxon>
        <taxon>Viridiplantae</taxon>
        <taxon>Streptophyta</taxon>
        <taxon>Embryophyta</taxon>
        <taxon>Tracheophyta</taxon>
        <taxon>Spermatophyta</taxon>
        <taxon>Magnoliopsida</taxon>
        <taxon>eudicotyledons</taxon>
        <taxon>Gunneridae</taxon>
        <taxon>Pentapetalae</taxon>
        <taxon>asterids</taxon>
        <taxon>lamiids</taxon>
        <taxon>Lamiales</taxon>
        <taxon>Pedaliaceae</taxon>
        <taxon>Sesamum</taxon>
    </lineage>
</organism>
<proteinExistence type="predicted"/>
<dbReference type="EMBL" id="JACGWN010000009">
    <property type="protein sequence ID" value="KAL0434455.1"/>
    <property type="molecule type" value="Genomic_DNA"/>
</dbReference>
<evidence type="ECO:0000313" key="1">
    <source>
        <dbReference type="EMBL" id="KAL0434455.1"/>
    </source>
</evidence>
<gene>
    <name evidence="1" type="ORF">Slati_2779800</name>
</gene>
<reference evidence="1" key="2">
    <citation type="journal article" date="2024" name="Plant">
        <title>Genomic evolution and insights into agronomic trait innovations of Sesamum species.</title>
        <authorList>
            <person name="Miao H."/>
            <person name="Wang L."/>
            <person name="Qu L."/>
            <person name="Liu H."/>
            <person name="Sun Y."/>
            <person name="Le M."/>
            <person name="Wang Q."/>
            <person name="Wei S."/>
            <person name="Zheng Y."/>
            <person name="Lin W."/>
            <person name="Duan Y."/>
            <person name="Cao H."/>
            <person name="Xiong S."/>
            <person name="Wang X."/>
            <person name="Wei L."/>
            <person name="Li C."/>
            <person name="Ma Q."/>
            <person name="Ju M."/>
            <person name="Zhao R."/>
            <person name="Li G."/>
            <person name="Mu C."/>
            <person name="Tian Q."/>
            <person name="Mei H."/>
            <person name="Zhang T."/>
            <person name="Gao T."/>
            <person name="Zhang H."/>
        </authorList>
    </citation>
    <scope>NUCLEOTIDE SEQUENCE</scope>
    <source>
        <strain evidence="1">KEN1</strain>
    </source>
</reference>
<sequence>MSCKAKGFLQDVQQLLIHDCNNDLLLCLETVALKMEQSMLQQRAKLQWLKGGDQCPRVFFRRVTTRRAQQKIFQIHDENGGLLMDEVAVAREFVGYYERLLGGQRRRSYNNINYLRSWARHVITEEEGQQMTGVVTRDDVKEALFDIGEDKAPGPDGFSSGFFKAAWPVIGNEVTAAIQDFFTSGKLLKQINYTLLSLIPKVASPNVTKFVPSRRISSNILLAQELFSGYNRHDLPPRCALKIDLRMAYDTIEWDFVIASLNLFGFPLTLVAHCEESKFVSLYFTDDLLLFYHPNVPSVQLFRDGLHTFAEWSGLVANVHKSQLIVSKSALDMKLLLLATLGFQEGILSVRYLGLPLISSRLTIRDYAPLIRKVDEWLKGWNTLQLLYATRIQLLRLVISSLNVYWAMAFILPKGVLKEIEARMRKFL</sequence>
<dbReference type="AlphaFoldDB" id="A0AAW2VY57"/>
<evidence type="ECO:0008006" key="2">
    <source>
        <dbReference type="Google" id="ProtNLM"/>
    </source>
</evidence>
<comment type="caution">
    <text evidence="1">The sequence shown here is derived from an EMBL/GenBank/DDBJ whole genome shotgun (WGS) entry which is preliminary data.</text>
</comment>
<accession>A0AAW2VY57</accession>
<reference evidence="1" key="1">
    <citation type="submission" date="2020-06" db="EMBL/GenBank/DDBJ databases">
        <authorList>
            <person name="Li T."/>
            <person name="Hu X."/>
            <person name="Zhang T."/>
            <person name="Song X."/>
            <person name="Zhang H."/>
            <person name="Dai N."/>
            <person name="Sheng W."/>
            <person name="Hou X."/>
            <person name="Wei L."/>
        </authorList>
    </citation>
    <scope>NUCLEOTIDE SEQUENCE</scope>
    <source>
        <strain evidence="1">KEN1</strain>
        <tissue evidence="1">Leaf</tissue>
    </source>
</reference>
<dbReference type="PANTHER" id="PTHR33116">
    <property type="entry name" value="REVERSE TRANSCRIPTASE ZINC-BINDING DOMAIN-CONTAINING PROTEIN-RELATED-RELATED"/>
    <property type="match status" value="1"/>
</dbReference>